<gene>
    <name evidence="7" type="ORF">OIU83_20010</name>
</gene>
<keyword evidence="8" id="KW-1185">Reference proteome</keyword>
<dbReference type="NCBIfam" id="TIGR03718">
    <property type="entry name" value="R_switched_Alx"/>
    <property type="match status" value="1"/>
</dbReference>
<keyword evidence="5 6" id="KW-0472">Membrane</keyword>
<feature type="transmembrane region" description="Helical" evidence="6">
    <location>
        <begin position="76"/>
        <end position="99"/>
    </location>
</feature>
<dbReference type="Pfam" id="PF03741">
    <property type="entry name" value="TerC"/>
    <property type="match status" value="1"/>
</dbReference>
<evidence type="ECO:0000256" key="5">
    <source>
        <dbReference type="ARBA" id="ARBA00023136"/>
    </source>
</evidence>
<feature type="transmembrane region" description="Helical" evidence="6">
    <location>
        <begin position="37"/>
        <end position="56"/>
    </location>
</feature>
<dbReference type="PANTHER" id="PTHR30238">
    <property type="entry name" value="MEMBRANE BOUND PREDICTED REDOX MODULATOR"/>
    <property type="match status" value="1"/>
</dbReference>
<dbReference type="InterPro" id="IPR022369">
    <property type="entry name" value="Integral_membrane_TerC_rswitch"/>
</dbReference>
<feature type="transmembrane region" description="Helical" evidence="6">
    <location>
        <begin position="265"/>
        <end position="284"/>
    </location>
</feature>
<dbReference type="RefSeq" id="WP_264208039.1">
    <property type="nucleotide sequence ID" value="NZ_JAOZEW010000025.1"/>
</dbReference>
<reference evidence="7" key="1">
    <citation type="submission" date="2022-10" db="EMBL/GenBank/DDBJ databases">
        <title>Two novel species of Flavobacterium.</title>
        <authorList>
            <person name="Liu Q."/>
            <person name="Xin Y.-H."/>
        </authorList>
    </citation>
    <scope>NUCLEOTIDE SEQUENCE</scope>
    <source>
        <strain evidence="7">LS1R49</strain>
    </source>
</reference>
<evidence type="ECO:0000256" key="3">
    <source>
        <dbReference type="ARBA" id="ARBA00022692"/>
    </source>
</evidence>
<dbReference type="Proteomes" id="UP001151079">
    <property type="component" value="Unassembled WGS sequence"/>
</dbReference>
<dbReference type="EMBL" id="JAOZEW010000025">
    <property type="protein sequence ID" value="MCV9929956.1"/>
    <property type="molecule type" value="Genomic_DNA"/>
</dbReference>
<dbReference type="AlphaFoldDB" id="A0A9X2ZEM6"/>
<dbReference type="PANTHER" id="PTHR30238:SF0">
    <property type="entry name" value="THYLAKOID MEMBRANE PROTEIN TERC, CHLOROPLASTIC"/>
    <property type="match status" value="1"/>
</dbReference>
<keyword evidence="3 6" id="KW-0812">Transmembrane</keyword>
<proteinExistence type="inferred from homology"/>
<evidence type="ECO:0000313" key="8">
    <source>
        <dbReference type="Proteomes" id="UP001151079"/>
    </source>
</evidence>
<dbReference type="InterPro" id="IPR005496">
    <property type="entry name" value="Integral_membrane_TerC"/>
</dbReference>
<name>A0A9X2ZEM6_9FLAO</name>
<organism evidence="7 8">
    <name type="scientific">Flavobacterium shii</name>
    <dbReference type="NCBI Taxonomy" id="2987687"/>
    <lineage>
        <taxon>Bacteria</taxon>
        <taxon>Pseudomonadati</taxon>
        <taxon>Bacteroidota</taxon>
        <taxon>Flavobacteriia</taxon>
        <taxon>Flavobacteriales</taxon>
        <taxon>Flavobacteriaceae</taxon>
        <taxon>Flavobacterium</taxon>
    </lineage>
</organism>
<accession>A0A9X2ZEM6</accession>
<evidence type="ECO:0000313" key="7">
    <source>
        <dbReference type="EMBL" id="MCV9929956.1"/>
    </source>
</evidence>
<evidence type="ECO:0000256" key="6">
    <source>
        <dbReference type="SAM" id="Phobius"/>
    </source>
</evidence>
<feature type="transmembrane region" description="Helical" evidence="6">
    <location>
        <begin position="290"/>
        <end position="309"/>
    </location>
</feature>
<evidence type="ECO:0000256" key="1">
    <source>
        <dbReference type="ARBA" id="ARBA00004141"/>
    </source>
</evidence>
<feature type="transmembrane region" description="Helical" evidence="6">
    <location>
        <begin position="139"/>
        <end position="157"/>
    </location>
</feature>
<feature type="transmembrane region" description="Helical" evidence="6">
    <location>
        <begin position="111"/>
        <end position="133"/>
    </location>
</feature>
<dbReference type="GO" id="GO:0016020">
    <property type="term" value="C:membrane"/>
    <property type="evidence" value="ECO:0007669"/>
    <property type="project" value="UniProtKB-SubCell"/>
</dbReference>
<comment type="caution">
    <text evidence="7">The sequence shown here is derived from an EMBL/GenBank/DDBJ whole genome shotgun (WGS) entry which is preliminary data.</text>
</comment>
<sequence length="323" mass="36341">MIVWILFLVVVMLILALDLGVFNKTPHIISTKEASKWTLIWVSTSFLFSGVIYWLYTTNYIENPDGLKPTAAAIKFITGYLIELSLSVDNIFVIAIIFASFKIPQKYQHRVLFWGILGAIVFRGIMIFFGVMLINKFTWTTYLFGAFLLFTAIKMLFSKDDEDFHPKDSFVYKALGKIMPITSETDGEKFFIPTSKGKAATPLFVALIVIEVMDVLFAVDSVPAILAITSDPFLVFSSNIFAILGLRSMYFFLANMLAKFSHLEYSLIAILSFVGLKMLLHDFIEIPEWASLAFIGLSLAVGIIVSLQLSKNKVDEKVSEPEN</sequence>
<evidence type="ECO:0000256" key="2">
    <source>
        <dbReference type="ARBA" id="ARBA00007511"/>
    </source>
</evidence>
<evidence type="ECO:0000256" key="4">
    <source>
        <dbReference type="ARBA" id="ARBA00022989"/>
    </source>
</evidence>
<comment type="subcellular location">
    <subcellularLocation>
        <location evidence="1">Membrane</location>
        <topology evidence="1">Multi-pass membrane protein</topology>
    </subcellularLocation>
</comment>
<protein>
    <submittedName>
        <fullName evidence="7">TerC family protein</fullName>
    </submittedName>
</protein>
<keyword evidence="4 6" id="KW-1133">Transmembrane helix</keyword>
<comment type="similarity">
    <text evidence="2">Belongs to the TerC family.</text>
</comment>
<feature type="transmembrane region" description="Helical" evidence="6">
    <location>
        <begin position="6"/>
        <end position="25"/>
    </location>
</feature>
<feature type="transmembrane region" description="Helical" evidence="6">
    <location>
        <begin position="203"/>
        <end position="227"/>
    </location>
</feature>
<feature type="transmembrane region" description="Helical" evidence="6">
    <location>
        <begin position="233"/>
        <end position="253"/>
    </location>
</feature>